<keyword evidence="2" id="KW-0812">Transmembrane</keyword>
<feature type="compositionally biased region" description="Polar residues" evidence="1">
    <location>
        <begin position="834"/>
        <end position="865"/>
    </location>
</feature>
<feature type="compositionally biased region" description="Polar residues" evidence="1">
    <location>
        <begin position="334"/>
        <end position="347"/>
    </location>
</feature>
<organism evidence="3 4">
    <name type="scientific">Plasmodium vinckei petteri</name>
    <dbReference type="NCBI Taxonomy" id="138298"/>
    <lineage>
        <taxon>Eukaryota</taxon>
        <taxon>Sar</taxon>
        <taxon>Alveolata</taxon>
        <taxon>Apicomplexa</taxon>
        <taxon>Aconoidasida</taxon>
        <taxon>Haemosporida</taxon>
        <taxon>Plasmodiidae</taxon>
        <taxon>Plasmodium</taxon>
        <taxon>Plasmodium (Vinckeia)</taxon>
    </lineage>
</organism>
<feature type="compositionally biased region" description="Polar residues" evidence="1">
    <location>
        <begin position="812"/>
        <end position="827"/>
    </location>
</feature>
<evidence type="ECO:0000256" key="2">
    <source>
        <dbReference type="SAM" id="Phobius"/>
    </source>
</evidence>
<feature type="region of interest" description="Disordered" evidence="1">
    <location>
        <begin position="261"/>
        <end position="650"/>
    </location>
</feature>
<feature type="compositionally biased region" description="Low complexity" evidence="1">
    <location>
        <begin position="470"/>
        <end position="481"/>
    </location>
</feature>
<feature type="compositionally biased region" description="Polar residues" evidence="1">
    <location>
        <begin position="593"/>
        <end position="603"/>
    </location>
</feature>
<name>W7AI79_PLAVN</name>
<feature type="compositionally biased region" description="Polar residues" evidence="1">
    <location>
        <begin position="614"/>
        <end position="628"/>
    </location>
</feature>
<accession>W7AI79</accession>
<evidence type="ECO:0000313" key="3">
    <source>
        <dbReference type="EMBL" id="EUD73107.1"/>
    </source>
</evidence>
<dbReference type="InterPro" id="IPR006477">
    <property type="entry name" value="Yir_bir_cir"/>
</dbReference>
<feature type="transmembrane region" description="Helical" evidence="2">
    <location>
        <begin position="886"/>
        <end position="907"/>
    </location>
</feature>
<gene>
    <name evidence="3" type="ORF">YYG_02107</name>
</gene>
<feature type="compositionally biased region" description="Basic and acidic residues" evidence="1">
    <location>
        <begin position="261"/>
        <end position="270"/>
    </location>
</feature>
<evidence type="ECO:0000256" key="1">
    <source>
        <dbReference type="SAM" id="MobiDB-lite"/>
    </source>
</evidence>
<dbReference type="EMBL" id="KI965397">
    <property type="protein sequence ID" value="EUD73107.1"/>
    <property type="molecule type" value="Genomic_DNA"/>
</dbReference>
<proteinExistence type="predicted"/>
<keyword evidence="2" id="KW-1133">Transmembrane helix</keyword>
<sequence length="1009" mass="107106">MSDQLCKILIKADEYFNNEIVNEVKFNKNKSLQFKCPQKGQENKCTTNNERINALGEYLYQNLPKNAKDLNAKGINNNLEIEFFMMWLGDKLFKTNKDYKITLEESYEKHLKDITGKFEYWDALNIKEVYKSATIVKMNQFYNLLNNICKTISEYNKNPNDPDIKSLKNYATQCLNLYRNIHESVKECKSYMHLLDSLKTIYEYLKSYKITDNKSLEDSKKVLLFISIPSLTTSDYKNEYFIRNYETLSFDGEGCGKVKLKDEEDGKKGPSTDSQSTQQGNGLPKKPKTGNQAKLPLTPLPSPSAHAQATSLPQQNDLPLQKSQTGGSGHKNGSEVSKSGKNDSGNQKGNEDSGNGESGSSGGKSEDDAQKKTNNVDTSPPGPQASSQVTGSGNQWNMAVTPPSMPNSGKDAQNGINNGTVNTKDNGTDNKQGSSSNDADAGTGNPSNVSGGASSIADGGKGSQVGAPSGGTRDTGNAANGAAGGGPGVSNGDQGKLYGVSGSPVNVQGSSNDGTGDSGGGTSSGTNTGTEGMGGITGDGKIVSNDGIGDQANIDSQTNTGSQVGTDGVSGGGIGATNDGQVGSNGDARDTDTNQGSADNNQGNLGGESGVGQGTQNTDSVDPNNVPKSSGGGPKASEDHTPAHSSGTPNGYWLSNLGTNLNPMNYIPSISDMHQAQKNILTKATNQVSSVYNRTMTIAQDAYDKTVNIAKNAYGSAVTNISYAYNTTTNYIGGTVSSITNQLNSFGTFSQLDNGQSGSNGSGNGLSTDNNPSNTTQIPKSDPNSSPSTPPVTTSFPSSTSPDTTPTISQPQYGPTQDSSQITNQNGGPDPIQSHDTNPGTGMPKTLTNSSTGPSTIGNGSTTGTVVKMNEKPSIWCIAPNKKCDLVGIGLIGISIFVFLIIMYKYLSFGSSKNSKKEKNIKRVINLVGGNKTTKTVINSISGKKQMQVIINPSTKKKQTKKFIKPVYRGKYSLLNIYKLMKADPTPFINLFLLLIFFIYKRKRDIIES</sequence>
<reference evidence="3 4" key="1">
    <citation type="submission" date="2013-02" db="EMBL/GenBank/DDBJ databases">
        <title>The Genome Sequence of Plasmodium vinckei petteri CR.</title>
        <authorList>
            <consortium name="The Broad Institute Genome Sequencing Platform"/>
            <consortium name="The Broad Institute Genome Sequencing Center for Infectious Disease"/>
            <person name="Neafsey D."/>
            <person name="Cheeseman I."/>
            <person name="Volkman S."/>
            <person name="Adams J."/>
            <person name="Walker B."/>
            <person name="Young S.K."/>
            <person name="Zeng Q."/>
            <person name="Gargeya S."/>
            <person name="Fitzgerald M."/>
            <person name="Haas B."/>
            <person name="Abouelleil A."/>
            <person name="Alvarado L."/>
            <person name="Arachchi H.M."/>
            <person name="Berlin A.M."/>
            <person name="Chapman S.B."/>
            <person name="Dewar J."/>
            <person name="Goldberg J."/>
            <person name="Griggs A."/>
            <person name="Gujja S."/>
            <person name="Hansen M."/>
            <person name="Howarth C."/>
            <person name="Imamovic A."/>
            <person name="Larimer J."/>
            <person name="McCowan C."/>
            <person name="Murphy C."/>
            <person name="Neiman D."/>
            <person name="Pearson M."/>
            <person name="Priest M."/>
            <person name="Roberts A."/>
            <person name="Saif S."/>
            <person name="Shea T."/>
            <person name="Sisk P."/>
            <person name="Sykes S."/>
            <person name="Wortman J."/>
            <person name="Nusbaum C."/>
            <person name="Birren B."/>
        </authorList>
    </citation>
    <scope>NUCLEOTIDE SEQUENCE [LARGE SCALE GENOMIC DNA]</scope>
    <source>
        <strain evidence="3 4">CR</strain>
    </source>
</reference>
<feature type="compositionally biased region" description="Gly residues" evidence="1">
    <location>
        <begin position="604"/>
        <end position="613"/>
    </location>
</feature>
<dbReference type="AlphaFoldDB" id="W7AI79"/>
<feature type="compositionally biased region" description="Polar residues" evidence="1">
    <location>
        <begin position="406"/>
        <end position="453"/>
    </location>
</feature>
<dbReference type="Pfam" id="PF06022">
    <property type="entry name" value="Cir_Bir_Yir"/>
    <property type="match status" value="1"/>
</dbReference>
<keyword evidence="2" id="KW-0472">Membrane</keyword>
<feature type="compositionally biased region" description="Polar residues" evidence="1">
    <location>
        <begin position="271"/>
        <end position="281"/>
    </location>
</feature>
<feature type="region of interest" description="Disordered" evidence="1">
    <location>
        <begin position="750"/>
        <end position="865"/>
    </location>
</feature>
<feature type="compositionally biased region" description="Polar residues" evidence="1">
    <location>
        <begin position="305"/>
        <end position="325"/>
    </location>
</feature>
<dbReference type="Proteomes" id="UP000030659">
    <property type="component" value="Unassembled WGS sequence"/>
</dbReference>
<protein>
    <recommendedName>
        <fullName evidence="5">PIR protein CIR protein</fullName>
    </recommendedName>
</protein>
<evidence type="ECO:0008006" key="5">
    <source>
        <dbReference type="Google" id="ProtNLM"/>
    </source>
</evidence>
<feature type="compositionally biased region" description="Polar residues" evidence="1">
    <location>
        <begin position="372"/>
        <end position="398"/>
    </location>
</feature>
<evidence type="ECO:0000313" key="4">
    <source>
        <dbReference type="Proteomes" id="UP000030659"/>
    </source>
</evidence>
<feature type="compositionally biased region" description="Low complexity" evidence="1">
    <location>
        <begin position="779"/>
        <end position="811"/>
    </location>
</feature>